<keyword evidence="3" id="KW-1185">Reference proteome</keyword>
<dbReference type="RefSeq" id="WP_193079888.1">
    <property type="nucleotide sequence ID" value="NZ_CP045201.1"/>
</dbReference>
<evidence type="ECO:0000259" key="1">
    <source>
        <dbReference type="PROSITE" id="PS50404"/>
    </source>
</evidence>
<dbReference type="PANTHER" id="PTHR11571:SF263">
    <property type="entry name" value="GLUTATHIONE S-TRANSFERASE"/>
    <property type="match status" value="1"/>
</dbReference>
<proteinExistence type="predicted"/>
<dbReference type="GO" id="GO:0004364">
    <property type="term" value="F:glutathione transferase activity"/>
    <property type="evidence" value="ECO:0007669"/>
    <property type="project" value="TreeGrafter"/>
</dbReference>
<gene>
    <name evidence="2" type="ORF">F3W81_14745</name>
</gene>
<evidence type="ECO:0000313" key="3">
    <source>
        <dbReference type="Proteomes" id="UP000594118"/>
    </source>
</evidence>
<dbReference type="EMBL" id="CP045201">
    <property type="protein sequence ID" value="QOL81974.1"/>
    <property type="molecule type" value="Genomic_DNA"/>
</dbReference>
<dbReference type="AlphaFoldDB" id="A0A7L9WQ46"/>
<keyword evidence="2" id="KW-0808">Transferase</keyword>
<dbReference type="Gene3D" id="1.20.1050.10">
    <property type="match status" value="1"/>
</dbReference>
<dbReference type="InterPro" id="IPR036249">
    <property type="entry name" value="Thioredoxin-like_sf"/>
</dbReference>
<dbReference type="SUPFAM" id="SSF47616">
    <property type="entry name" value="GST C-terminal domain-like"/>
    <property type="match status" value="1"/>
</dbReference>
<dbReference type="Proteomes" id="UP000594118">
    <property type="component" value="Chromosome"/>
</dbReference>
<feature type="domain" description="GST N-terminal" evidence="1">
    <location>
        <begin position="2"/>
        <end position="85"/>
    </location>
</feature>
<dbReference type="InterPro" id="IPR054761">
    <property type="entry name" value="GST_C_proteobact"/>
</dbReference>
<dbReference type="SUPFAM" id="SSF52833">
    <property type="entry name" value="Thioredoxin-like"/>
    <property type="match status" value="1"/>
</dbReference>
<name>A0A7L9WQ46_9RHOB</name>
<reference evidence="2 3" key="1">
    <citation type="submission" date="2019-10" db="EMBL/GenBank/DDBJ databases">
        <title>Pseudopuniceibacterium sp. HQ09 islated from Antarctica.</title>
        <authorList>
            <person name="Liao L."/>
            <person name="Su S."/>
            <person name="Chen B."/>
            <person name="Yu Y."/>
        </authorList>
    </citation>
    <scope>NUCLEOTIDE SEQUENCE [LARGE SCALE GENOMIC DNA]</scope>
    <source>
        <strain evidence="2 3">HQ09</strain>
    </source>
</reference>
<dbReference type="Pfam" id="PF22119">
    <property type="entry name" value="GST_C_8"/>
    <property type="match status" value="1"/>
</dbReference>
<dbReference type="PROSITE" id="PS50404">
    <property type="entry name" value="GST_NTER"/>
    <property type="match status" value="1"/>
</dbReference>
<organism evidence="2 3">
    <name type="scientific">Pseudooceanicola spongiae</name>
    <dbReference type="NCBI Taxonomy" id="2613965"/>
    <lineage>
        <taxon>Bacteria</taxon>
        <taxon>Pseudomonadati</taxon>
        <taxon>Pseudomonadota</taxon>
        <taxon>Alphaproteobacteria</taxon>
        <taxon>Rhodobacterales</taxon>
        <taxon>Paracoccaceae</taxon>
        <taxon>Pseudooceanicola</taxon>
    </lineage>
</organism>
<dbReference type="GO" id="GO:0006749">
    <property type="term" value="P:glutathione metabolic process"/>
    <property type="evidence" value="ECO:0007669"/>
    <property type="project" value="TreeGrafter"/>
</dbReference>
<accession>A0A7L9WQ46</accession>
<dbReference type="KEGG" id="pshq:F3W81_14745"/>
<sequence>MADFTLYYWPIPFRGQFVRATLAHVGASWDEAGFDETFAQRASDPAAQKLPHMGPPVLVDHQRDCTLSQMPAILSYLGEVYRLTGCCPDTHAICLKVICDANDVLYEMTRYNGAQFWSDEAWAEFLPRLARWMGIFEEVGARHGLSAGEGYVLGTDAPGLADLVVATLWGTMTARFAPLRGMLDAEAPGIAGLTDRIRALPEQAALIRQSDAAYGEVWCGGQIEESLRRVLRS</sequence>
<dbReference type="InterPro" id="IPR036282">
    <property type="entry name" value="Glutathione-S-Trfase_C_sf"/>
</dbReference>
<dbReference type="InterPro" id="IPR050213">
    <property type="entry name" value="GST_superfamily"/>
</dbReference>
<protein>
    <submittedName>
        <fullName evidence="2">Glutathione S-transferase</fullName>
    </submittedName>
</protein>
<dbReference type="Gene3D" id="3.40.30.10">
    <property type="entry name" value="Glutaredoxin"/>
    <property type="match status" value="1"/>
</dbReference>
<dbReference type="PANTHER" id="PTHR11571">
    <property type="entry name" value="GLUTATHIONE S-TRANSFERASE"/>
    <property type="match status" value="1"/>
</dbReference>
<evidence type="ECO:0000313" key="2">
    <source>
        <dbReference type="EMBL" id="QOL81974.1"/>
    </source>
</evidence>
<dbReference type="InterPro" id="IPR004045">
    <property type="entry name" value="Glutathione_S-Trfase_N"/>
</dbReference>